<keyword evidence="2" id="KW-0732">Signal</keyword>
<gene>
    <name evidence="3" type="ORF">RADP37_05326</name>
</gene>
<evidence type="ECO:0000313" key="3">
    <source>
        <dbReference type="EMBL" id="AWV22372.1"/>
    </source>
</evidence>
<feature type="chain" id="PRO_5021297584" evidence="2">
    <location>
        <begin position="29"/>
        <end position="76"/>
    </location>
</feature>
<name>A0A4Y1MWI3_9PROT</name>
<proteinExistence type="predicted"/>
<feature type="region of interest" description="Disordered" evidence="1">
    <location>
        <begin position="34"/>
        <end position="76"/>
    </location>
</feature>
<accession>A0A4Y1MWI3</accession>
<sequence length="76" mass="7767">MRIGPQPLRRLFRHRAACGAGLILLALAGCGATPAPELPNSVPRPPPISDRPDAPAASGGPRAEVTAPAAVAWSRP</sequence>
<dbReference type="PROSITE" id="PS51257">
    <property type="entry name" value="PROKAR_LIPOPROTEIN"/>
    <property type="match status" value="1"/>
</dbReference>
<dbReference type="AlphaFoldDB" id="A0A4Y1MWI3"/>
<feature type="signal peptide" evidence="2">
    <location>
        <begin position="1"/>
        <end position="28"/>
    </location>
</feature>
<evidence type="ECO:0000256" key="2">
    <source>
        <dbReference type="SAM" id="SignalP"/>
    </source>
</evidence>
<protein>
    <submittedName>
        <fullName evidence="3">Uncharacterized protein</fullName>
    </submittedName>
</protein>
<evidence type="ECO:0000256" key="1">
    <source>
        <dbReference type="SAM" id="MobiDB-lite"/>
    </source>
</evidence>
<organism evidence="3">
    <name type="scientific">Roseomonas mucosa</name>
    <dbReference type="NCBI Taxonomy" id="207340"/>
    <lineage>
        <taxon>Bacteria</taxon>
        <taxon>Pseudomonadati</taxon>
        <taxon>Pseudomonadota</taxon>
        <taxon>Alphaproteobacteria</taxon>
        <taxon>Acetobacterales</taxon>
        <taxon>Roseomonadaceae</taxon>
        <taxon>Roseomonas</taxon>
    </lineage>
</organism>
<dbReference type="EMBL" id="CP025189">
    <property type="protein sequence ID" value="AWV22372.1"/>
    <property type="molecule type" value="Genomic_DNA"/>
</dbReference>
<reference evidence="3" key="1">
    <citation type="submission" date="2017-12" db="EMBL/GenBank/DDBJ databases">
        <authorList>
            <person name="Martens C."/>
            <person name="Dahlstrom E."/>
            <person name="Barbian K."/>
            <person name="Sykora L."/>
            <person name="Ricklefs S."/>
            <person name="Bruno D."/>
            <person name="Anzick I."/>
            <person name="Myles I."/>
            <person name="Datta S.K."/>
        </authorList>
    </citation>
    <scope>NUCLEOTIDE SEQUENCE</scope>
    <source>
        <strain evidence="3">AD2</strain>
    </source>
</reference>